<dbReference type="OrthoDB" id="9804960at2"/>
<dbReference type="SMART" id="SM00893">
    <property type="entry name" value="ETF"/>
    <property type="match status" value="1"/>
</dbReference>
<dbReference type="InterPro" id="IPR012255">
    <property type="entry name" value="ETF_b"/>
</dbReference>
<sequence length="265" mass="29119">MDIIVLVKEVPDMEKVKFDRERGVIDRSSASAQINPFDLNALQTAVDLKEEVGGNITAISMGPPSAEDSLKEAIARGADEGILLTDTSFAGADTWATSFILSQAVKKIGDFDLVICGEMSVDGDTAQVGPQAAEFLDIPHVAFVWDIEEIVDEGLVVCTDMWSSSYRQQVNFPGMITVTKDINTPQLPSLQDKMKAKKAEITTWGLDDFAELDIEDDDVGLSGSYTKVKNIVVPPETSRDSKIWDDDYQEGLDELIELLAEKRRL</sequence>
<accession>A0A1G9JX39</accession>
<dbReference type="RefSeq" id="WP_089758603.1">
    <property type="nucleotide sequence ID" value="NZ_FNGO01000004.1"/>
</dbReference>
<evidence type="ECO:0000313" key="4">
    <source>
        <dbReference type="Proteomes" id="UP000199476"/>
    </source>
</evidence>
<proteinExistence type="predicted"/>
<organism evidence="3 4">
    <name type="scientific">Halarsenatibacter silvermanii</name>
    <dbReference type="NCBI Taxonomy" id="321763"/>
    <lineage>
        <taxon>Bacteria</taxon>
        <taxon>Bacillati</taxon>
        <taxon>Bacillota</taxon>
        <taxon>Clostridia</taxon>
        <taxon>Halanaerobiales</taxon>
        <taxon>Halarsenatibacteraceae</taxon>
        <taxon>Halarsenatibacter</taxon>
    </lineage>
</organism>
<dbReference type="PANTHER" id="PTHR21294">
    <property type="entry name" value="ELECTRON TRANSFER FLAVOPROTEIN BETA-SUBUNIT"/>
    <property type="match status" value="1"/>
</dbReference>
<dbReference type="InterPro" id="IPR014729">
    <property type="entry name" value="Rossmann-like_a/b/a_fold"/>
</dbReference>
<evidence type="ECO:0000313" key="3">
    <source>
        <dbReference type="EMBL" id="SDL42068.1"/>
    </source>
</evidence>
<dbReference type="Gene3D" id="3.40.50.620">
    <property type="entry name" value="HUPs"/>
    <property type="match status" value="1"/>
</dbReference>
<dbReference type="InterPro" id="IPR014730">
    <property type="entry name" value="ETF_a/b_N"/>
</dbReference>
<dbReference type="EMBL" id="FNGO01000004">
    <property type="protein sequence ID" value="SDL42068.1"/>
    <property type="molecule type" value="Genomic_DNA"/>
</dbReference>
<feature type="domain" description="Electron transfer flavoprotein alpha/beta-subunit N-terminal" evidence="2">
    <location>
        <begin position="22"/>
        <end position="213"/>
    </location>
</feature>
<reference evidence="3 4" key="1">
    <citation type="submission" date="2016-10" db="EMBL/GenBank/DDBJ databases">
        <authorList>
            <person name="de Groot N.N."/>
        </authorList>
    </citation>
    <scope>NUCLEOTIDE SEQUENCE [LARGE SCALE GENOMIC DNA]</scope>
    <source>
        <strain evidence="3 4">SLAS-1</strain>
    </source>
</reference>
<dbReference type="Proteomes" id="UP000199476">
    <property type="component" value="Unassembled WGS sequence"/>
</dbReference>
<dbReference type="PIRSF" id="PIRSF000090">
    <property type="entry name" value="Beta-ETF"/>
    <property type="match status" value="1"/>
</dbReference>
<dbReference type="Pfam" id="PF01012">
    <property type="entry name" value="ETF"/>
    <property type="match status" value="1"/>
</dbReference>
<dbReference type="CDD" id="cd01714">
    <property type="entry name" value="ETF_beta"/>
    <property type="match status" value="1"/>
</dbReference>
<dbReference type="InterPro" id="IPR033948">
    <property type="entry name" value="ETF_beta_N"/>
</dbReference>
<dbReference type="SUPFAM" id="SSF52402">
    <property type="entry name" value="Adenine nucleotide alpha hydrolases-like"/>
    <property type="match status" value="1"/>
</dbReference>
<dbReference type="PANTHER" id="PTHR21294:SF17">
    <property type="entry name" value="PROTEIN FIXA"/>
    <property type="match status" value="1"/>
</dbReference>
<evidence type="ECO:0000259" key="2">
    <source>
        <dbReference type="SMART" id="SM00893"/>
    </source>
</evidence>
<dbReference type="STRING" id="321763.SAMN04488692_104114"/>
<gene>
    <name evidence="3" type="ORF">SAMN04488692_104114</name>
</gene>
<name>A0A1G9JX39_9FIRM</name>
<keyword evidence="4" id="KW-1185">Reference proteome</keyword>
<dbReference type="AlphaFoldDB" id="A0A1G9JX39"/>
<dbReference type="GO" id="GO:0009055">
    <property type="term" value="F:electron transfer activity"/>
    <property type="evidence" value="ECO:0007669"/>
    <property type="project" value="InterPro"/>
</dbReference>
<evidence type="ECO:0000256" key="1">
    <source>
        <dbReference type="ARBA" id="ARBA00042002"/>
    </source>
</evidence>
<protein>
    <recommendedName>
        <fullName evidence="1">Electron transfer flavoprotein small subunit</fullName>
    </recommendedName>
</protein>